<evidence type="ECO:0000256" key="5">
    <source>
        <dbReference type="ARBA" id="ARBA00022691"/>
    </source>
</evidence>
<dbReference type="Proteomes" id="UP000512167">
    <property type="component" value="Chromosome"/>
</dbReference>
<keyword evidence="3 10" id="KW-0489">Methyltransferase</keyword>
<evidence type="ECO:0000256" key="6">
    <source>
        <dbReference type="ARBA" id="ARBA00022747"/>
    </source>
</evidence>
<sequence length="582" mass="67090">MKLSRNIDVKANMIWNIADTLRDVYKRHQYGSVILPFVVIKRFDAVLQDTKEKVYETYKQVKDFDDHKVLLKRASGHGFYNCSRYTLGLILSDADNIESNFNDYVNGFSEEVQDILSNFEMHKLIEKLASNNLLYNVLQEVNKVDLHPETVSNIEMGYIFEETIRRFSEAQNEEAGEHYTPREVIELMVNILFTDEDLSKTTEAITKTIYDPACGTGGMLTVAEKHLRKQNSSYNLISYGQEINSETYAICKADILIKGEDADFIRHGNTLSNDRFKGYNFDYIISNPPFGKDWKSDQKKVKEEEKLGAAGRFHMGLPSVSDGQMLFLQTAVAKMKDKNKGGSRVAIIHNGSPLFTGDAESGPSKIRQYIIENDMLDTIIALPNDIFYNTGIATYLWVLSNKKPAHRKGKVQLINANDMFEKMRKSLGKKNKEITPKQIEYISKIYGEFKPGEFEYNGNIIESKIFDNQDFGYLKVTVERPLKDKKGELILKRGKKQPDSNLRDTENIPLKEDVKEYMEREVLPYAPDAWIDKKKTKVGYEIPFTRYFYKYIPPRKSDDIFSEIKELEDKELQLMKELFGNG</sequence>
<dbReference type="InterPro" id="IPR051537">
    <property type="entry name" value="DNA_Adenine_Mtase"/>
</dbReference>
<dbReference type="REBASE" id="420970">
    <property type="entry name" value="M.Tba29ORF350P"/>
</dbReference>
<evidence type="ECO:0000256" key="1">
    <source>
        <dbReference type="ARBA" id="ARBA00006594"/>
    </source>
</evidence>
<dbReference type="Pfam" id="PF02384">
    <property type="entry name" value="N6_Mtase"/>
    <property type="match status" value="1"/>
</dbReference>
<keyword evidence="4 10" id="KW-0808">Transferase</keyword>
<evidence type="ECO:0000259" key="9">
    <source>
        <dbReference type="Pfam" id="PF12161"/>
    </source>
</evidence>
<feature type="domain" description="N6 adenine-specific DNA methyltransferase N-terminal" evidence="9">
    <location>
        <begin position="11"/>
        <end position="140"/>
    </location>
</feature>
<dbReference type="PROSITE" id="PS00092">
    <property type="entry name" value="N6_MTASE"/>
    <property type="match status" value="1"/>
</dbReference>
<evidence type="ECO:0000256" key="3">
    <source>
        <dbReference type="ARBA" id="ARBA00022603"/>
    </source>
</evidence>
<dbReference type="InterPro" id="IPR003356">
    <property type="entry name" value="DNA_methylase_A-5"/>
</dbReference>
<dbReference type="GO" id="GO:0009007">
    <property type="term" value="F:site-specific DNA-methyltransferase (adenine-specific) activity"/>
    <property type="evidence" value="ECO:0007669"/>
    <property type="project" value="UniProtKB-EC"/>
</dbReference>
<gene>
    <name evidence="10" type="ORF">HF295_00350</name>
</gene>
<dbReference type="InterPro" id="IPR038333">
    <property type="entry name" value="T1MK-like_N_sf"/>
</dbReference>
<keyword evidence="5" id="KW-0949">S-adenosyl-L-methionine</keyword>
<evidence type="ECO:0000313" key="10">
    <source>
        <dbReference type="EMBL" id="QLY39388.1"/>
    </source>
</evidence>
<evidence type="ECO:0000256" key="4">
    <source>
        <dbReference type="ARBA" id="ARBA00022679"/>
    </source>
</evidence>
<dbReference type="InterPro" id="IPR022749">
    <property type="entry name" value="D12N6_MeTrfase_N"/>
</dbReference>
<keyword evidence="11" id="KW-1185">Reference proteome</keyword>
<keyword evidence="6" id="KW-0680">Restriction system</keyword>
<dbReference type="GO" id="GO:0008170">
    <property type="term" value="F:N-methyltransferase activity"/>
    <property type="evidence" value="ECO:0007669"/>
    <property type="project" value="InterPro"/>
</dbReference>
<reference evidence="10 11" key="1">
    <citation type="submission" date="2020-04" db="EMBL/GenBank/DDBJ databases">
        <authorList>
            <person name="Zheng R.K."/>
            <person name="Sun C.M."/>
        </authorList>
    </citation>
    <scope>NUCLEOTIDE SEQUENCE [LARGE SCALE GENOMIC DNA]</scope>
    <source>
        <strain evidence="11">zrk29</strain>
    </source>
</reference>
<dbReference type="PRINTS" id="PR00507">
    <property type="entry name" value="N12N6MTFRASE"/>
</dbReference>
<proteinExistence type="inferred from homology"/>
<dbReference type="GO" id="GO:0032259">
    <property type="term" value="P:methylation"/>
    <property type="evidence" value="ECO:0007669"/>
    <property type="project" value="UniProtKB-KW"/>
</dbReference>
<dbReference type="PANTHER" id="PTHR42933">
    <property type="entry name" value="SLR6095 PROTEIN"/>
    <property type="match status" value="1"/>
</dbReference>
<dbReference type="EMBL" id="CP051151">
    <property type="protein sequence ID" value="QLY39388.1"/>
    <property type="molecule type" value="Genomic_DNA"/>
</dbReference>
<dbReference type="CDD" id="cd02440">
    <property type="entry name" value="AdoMet_MTases"/>
    <property type="match status" value="1"/>
</dbReference>
<dbReference type="EC" id="2.1.1.72" evidence="2"/>
<dbReference type="KEGG" id="tbk:HF295_00350"/>
<dbReference type="AlphaFoldDB" id="A0A7L6N2D9"/>
<dbReference type="GO" id="GO:0003677">
    <property type="term" value="F:DNA binding"/>
    <property type="evidence" value="ECO:0007669"/>
    <property type="project" value="InterPro"/>
</dbReference>
<evidence type="ECO:0000256" key="2">
    <source>
        <dbReference type="ARBA" id="ARBA00011900"/>
    </source>
</evidence>
<evidence type="ECO:0000313" key="11">
    <source>
        <dbReference type="Proteomes" id="UP000512167"/>
    </source>
</evidence>
<evidence type="ECO:0000259" key="8">
    <source>
        <dbReference type="Pfam" id="PF02384"/>
    </source>
</evidence>
<dbReference type="PANTHER" id="PTHR42933:SF3">
    <property type="entry name" value="TYPE I RESTRICTION ENZYME MJAVIII METHYLASE SUBUNIT"/>
    <property type="match status" value="1"/>
</dbReference>
<dbReference type="Pfam" id="PF12161">
    <property type="entry name" value="HsdM_N"/>
    <property type="match status" value="1"/>
</dbReference>
<comment type="similarity">
    <text evidence="1">Belongs to the N(4)/N(6)-methyltransferase family.</text>
</comment>
<dbReference type="Gene3D" id="3.40.50.150">
    <property type="entry name" value="Vaccinia Virus protein VP39"/>
    <property type="match status" value="1"/>
</dbReference>
<comment type="catalytic activity">
    <reaction evidence="7">
        <text>a 2'-deoxyadenosine in DNA + S-adenosyl-L-methionine = an N(6)-methyl-2'-deoxyadenosine in DNA + S-adenosyl-L-homocysteine + H(+)</text>
        <dbReference type="Rhea" id="RHEA:15197"/>
        <dbReference type="Rhea" id="RHEA-COMP:12418"/>
        <dbReference type="Rhea" id="RHEA-COMP:12419"/>
        <dbReference type="ChEBI" id="CHEBI:15378"/>
        <dbReference type="ChEBI" id="CHEBI:57856"/>
        <dbReference type="ChEBI" id="CHEBI:59789"/>
        <dbReference type="ChEBI" id="CHEBI:90615"/>
        <dbReference type="ChEBI" id="CHEBI:90616"/>
        <dbReference type="EC" id="2.1.1.72"/>
    </reaction>
</comment>
<accession>A0A7L6N2D9</accession>
<name>A0A7L6N2D9_9MOLU</name>
<feature type="domain" description="DNA methylase adenine-specific" evidence="8">
    <location>
        <begin position="156"/>
        <end position="467"/>
    </location>
</feature>
<dbReference type="RefSeq" id="WP_312031856.1">
    <property type="nucleotide sequence ID" value="NZ_CP051151.1"/>
</dbReference>
<dbReference type="SUPFAM" id="SSF53335">
    <property type="entry name" value="S-adenosyl-L-methionine-dependent methyltransferases"/>
    <property type="match status" value="1"/>
</dbReference>
<dbReference type="GO" id="GO:0009307">
    <property type="term" value="P:DNA restriction-modification system"/>
    <property type="evidence" value="ECO:0007669"/>
    <property type="project" value="UniProtKB-KW"/>
</dbReference>
<organism evidence="10 11">
    <name type="scientific">Hujiaoplasma nucleasis</name>
    <dbReference type="NCBI Taxonomy" id="2725268"/>
    <lineage>
        <taxon>Bacteria</taxon>
        <taxon>Bacillati</taxon>
        <taxon>Mycoplasmatota</taxon>
        <taxon>Mollicutes</taxon>
        <taxon>Candidatus Izemoplasmatales</taxon>
        <taxon>Hujiaoplasmataceae</taxon>
        <taxon>Hujiaoplasma</taxon>
    </lineage>
</organism>
<protein>
    <recommendedName>
        <fullName evidence="2">site-specific DNA-methyltransferase (adenine-specific)</fullName>
        <ecNumber evidence="2">2.1.1.72</ecNumber>
    </recommendedName>
</protein>
<dbReference type="InterPro" id="IPR029063">
    <property type="entry name" value="SAM-dependent_MTases_sf"/>
</dbReference>
<dbReference type="Gene3D" id="1.20.1260.30">
    <property type="match status" value="1"/>
</dbReference>
<evidence type="ECO:0000256" key="7">
    <source>
        <dbReference type="ARBA" id="ARBA00047942"/>
    </source>
</evidence>
<dbReference type="InterPro" id="IPR002052">
    <property type="entry name" value="DNA_methylase_N6_adenine_CS"/>
</dbReference>